<dbReference type="Gene3D" id="3.40.50.150">
    <property type="entry name" value="Vaccinia Virus protein VP39"/>
    <property type="match status" value="1"/>
</dbReference>
<dbReference type="SUPFAM" id="SSF53335">
    <property type="entry name" value="S-adenosyl-L-methionine-dependent methyltransferases"/>
    <property type="match status" value="1"/>
</dbReference>
<proteinExistence type="predicted"/>
<accession>A0A9P4QNW9</accession>
<reference evidence="2" key="1">
    <citation type="journal article" date="2020" name="Stud. Mycol.">
        <title>101 Dothideomycetes genomes: a test case for predicting lifestyles and emergence of pathogens.</title>
        <authorList>
            <person name="Haridas S."/>
            <person name="Albert R."/>
            <person name="Binder M."/>
            <person name="Bloem J."/>
            <person name="Labutti K."/>
            <person name="Salamov A."/>
            <person name="Andreopoulos B."/>
            <person name="Baker S."/>
            <person name="Barry K."/>
            <person name="Bills G."/>
            <person name="Bluhm B."/>
            <person name="Cannon C."/>
            <person name="Castanera R."/>
            <person name="Culley D."/>
            <person name="Daum C."/>
            <person name="Ezra D."/>
            <person name="Gonzalez J."/>
            <person name="Henrissat B."/>
            <person name="Kuo A."/>
            <person name="Liang C."/>
            <person name="Lipzen A."/>
            <person name="Lutzoni F."/>
            <person name="Magnuson J."/>
            <person name="Mondo S."/>
            <person name="Nolan M."/>
            <person name="Ohm R."/>
            <person name="Pangilinan J."/>
            <person name="Park H.-J."/>
            <person name="Ramirez L."/>
            <person name="Alfaro M."/>
            <person name="Sun H."/>
            <person name="Tritt A."/>
            <person name="Yoshinaga Y."/>
            <person name="Zwiers L.-H."/>
            <person name="Turgeon B."/>
            <person name="Goodwin S."/>
            <person name="Spatafora J."/>
            <person name="Crous P."/>
            <person name="Grigoriev I."/>
        </authorList>
    </citation>
    <scope>NUCLEOTIDE SEQUENCE</scope>
    <source>
        <strain evidence="2">CBS 125425</strain>
    </source>
</reference>
<dbReference type="InterPro" id="IPR029063">
    <property type="entry name" value="SAM-dependent_MTases_sf"/>
</dbReference>
<feature type="domain" description="Methyltransferase type 11" evidence="1">
    <location>
        <begin position="53"/>
        <end position="154"/>
    </location>
</feature>
<dbReference type="EMBL" id="ML996265">
    <property type="protein sequence ID" value="KAF2728828.1"/>
    <property type="molecule type" value="Genomic_DNA"/>
</dbReference>
<organism evidence="2 3">
    <name type="scientific">Polyplosphaeria fusca</name>
    <dbReference type="NCBI Taxonomy" id="682080"/>
    <lineage>
        <taxon>Eukaryota</taxon>
        <taxon>Fungi</taxon>
        <taxon>Dikarya</taxon>
        <taxon>Ascomycota</taxon>
        <taxon>Pezizomycotina</taxon>
        <taxon>Dothideomycetes</taxon>
        <taxon>Pleosporomycetidae</taxon>
        <taxon>Pleosporales</taxon>
        <taxon>Tetraplosphaeriaceae</taxon>
        <taxon>Polyplosphaeria</taxon>
    </lineage>
</organism>
<sequence>MNAPEFKSSFTPKQALAPTPQLYDELVGDGMEKLAKVTIAELPPFQDGVVVHDNGCGTGPGTAAIMASIAGSSKSISIKATDINDDALYTYLKNATLHKWPSDVSNMDASALTFPDETFTHSLANAVIFTGLKEDGIPAMKETYRTLKSSGAVAVNTWALTPSVGPVQEAAKATRPEGTPLPRQGLEKWSDVAFVRNVLEQAGFEKDKIIVVQKEVLVATAELNHFASMIWSFIGGTSAVGWLKSDEENWDRAIEVVKTELRNGEGFEELKGGRSKIKFVANIAVATK</sequence>
<keyword evidence="3" id="KW-1185">Reference proteome</keyword>
<protein>
    <recommendedName>
        <fullName evidence="1">Methyltransferase type 11 domain-containing protein</fullName>
    </recommendedName>
</protein>
<dbReference type="GO" id="GO:0008757">
    <property type="term" value="F:S-adenosylmethionine-dependent methyltransferase activity"/>
    <property type="evidence" value="ECO:0007669"/>
    <property type="project" value="InterPro"/>
</dbReference>
<dbReference type="InterPro" id="IPR013216">
    <property type="entry name" value="Methyltransf_11"/>
</dbReference>
<gene>
    <name evidence="2" type="ORF">EJ04DRAFT_476736</name>
</gene>
<dbReference type="Proteomes" id="UP000799444">
    <property type="component" value="Unassembled WGS sequence"/>
</dbReference>
<dbReference type="Pfam" id="PF08241">
    <property type="entry name" value="Methyltransf_11"/>
    <property type="match status" value="1"/>
</dbReference>
<comment type="caution">
    <text evidence="2">The sequence shown here is derived from an EMBL/GenBank/DDBJ whole genome shotgun (WGS) entry which is preliminary data.</text>
</comment>
<evidence type="ECO:0000259" key="1">
    <source>
        <dbReference type="Pfam" id="PF08241"/>
    </source>
</evidence>
<dbReference type="OrthoDB" id="2013972at2759"/>
<name>A0A9P4QNW9_9PLEO</name>
<evidence type="ECO:0000313" key="3">
    <source>
        <dbReference type="Proteomes" id="UP000799444"/>
    </source>
</evidence>
<dbReference type="AlphaFoldDB" id="A0A9P4QNW9"/>
<evidence type="ECO:0000313" key="2">
    <source>
        <dbReference type="EMBL" id="KAF2728828.1"/>
    </source>
</evidence>